<name>A0AAF0IBG0_ODILC</name>
<evidence type="ECO:0000256" key="2">
    <source>
        <dbReference type="SAM" id="Coils"/>
    </source>
</evidence>
<protein>
    <submittedName>
        <fullName evidence="4">HEPN domain-containing protein</fullName>
    </submittedName>
</protein>
<dbReference type="PROSITE" id="PS50910">
    <property type="entry name" value="HEPN"/>
    <property type="match status" value="1"/>
</dbReference>
<proteinExistence type="inferred from homology"/>
<dbReference type="Pfam" id="PF05168">
    <property type="entry name" value="HEPN"/>
    <property type="match status" value="1"/>
</dbReference>
<dbReference type="SUPFAM" id="SSF81593">
    <property type="entry name" value="Nucleotidyltransferase substrate binding subunit/domain"/>
    <property type="match status" value="1"/>
</dbReference>
<dbReference type="InterPro" id="IPR052226">
    <property type="entry name" value="UPF0332_toxin"/>
</dbReference>
<dbReference type="AlphaFoldDB" id="A0AAF0IBG0"/>
<dbReference type="Gene3D" id="1.20.120.330">
    <property type="entry name" value="Nucleotidyltransferases domain 2"/>
    <property type="match status" value="1"/>
</dbReference>
<sequence>MGEKENRLKIALEHIKRAERTLEAANNLLKTGLYEDSVTRAYYTAFHAAAGLLYLLGEEPKAYKGLHSIFGLKAVRTGMVEEKLGRYLNKLSSYRESADYDGLTFISGEDAEESIKMAEESLQKIKDLIKNKFSI</sequence>
<reference evidence="4" key="1">
    <citation type="journal article" date="2017" name="Nature">
        <title>Asgard archaea illuminate the origin of eukaryotic cellular complexity.</title>
        <authorList>
            <person name="Zaremba-Niedzwiedzka K."/>
            <person name="Caceres E.F."/>
            <person name="Saw J.H."/>
            <person name="Backstrom D."/>
            <person name="Juzokaite L."/>
            <person name="Vancaester E."/>
            <person name="Seitz K.W."/>
            <person name="Anantharaman K."/>
            <person name="Starnawski P."/>
            <person name="Kjeldsen K.U."/>
            <person name="Scott M.B."/>
            <person name="Nunoura T."/>
            <person name="Banfield J.F."/>
            <person name="Schramm A."/>
            <person name="Baker B.J."/>
            <person name="Spang A."/>
            <person name="Ettema T.J.G."/>
        </authorList>
    </citation>
    <scope>NUCLEOTIDE SEQUENCE</scope>
    <source>
        <strain evidence="4">LCB_4</strain>
    </source>
</reference>
<dbReference type="KEGG" id="oyw:OdinLCB4_007725"/>
<evidence type="ECO:0000313" key="5">
    <source>
        <dbReference type="Proteomes" id="UP000186851"/>
    </source>
</evidence>
<feature type="coiled-coil region" evidence="2">
    <location>
        <begin position="1"/>
        <end position="28"/>
    </location>
</feature>
<dbReference type="Proteomes" id="UP000186851">
    <property type="component" value="Chromosome"/>
</dbReference>
<evidence type="ECO:0000259" key="3">
    <source>
        <dbReference type="PROSITE" id="PS50910"/>
    </source>
</evidence>
<comment type="similarity">
    <text evidence="1">Belongs to the UPF0332 family.</text>
</comment>
<dbReference type="InterPro" id="IPR007842">
    <property type="entry name" value="HEPN_dom"/>
</dbReference>
<reference evidence="4" key="2">
    <citation type="journal article" date="2022" name="Nat. Microbiol.">
        <title>A closed Candidatus Odinarchaeum chromosome exposes Asgard archaeal viruses.</title>
        <authorList>
            <person name="Tamarit D."/>
            <person name="Caceres E.F."/>
            <person name="Krupovic M."/>
            <person name="Nijland R."/>
            <person name="Eme L."/>
            <person name="Robinson N.P."/>
            <person name="Ettema T.J.G."/>
        </authorList>
    </citation>
    <scope>NUCLEOTIDE SEQUENCE</scope>
    <source>
        <strain evidence="4">LCB_4</strain>
    </source>
</reference>
<dbReference type="SMART" id="SM00748">
    <property type="entry name" value="HEPN"/>
    <property type="match status" value="1"/>
</dbReference>
<feature type="domain" description="HEPN" evidence="3">
    <location>
        <begin position="15"/>
        <end position="121"/>
    </location>
</feature>
<gene>
    <name evidence="4" type="ORF">OdinLCB4_007725</name>
</gene>
<accession>A0AAF0IBG0</accession>
<dbReference type="EMBL" id="CP091871">
    <property type="protein sequence ID" value="WEU40346.1"/>
    <property type="molecule type" value="Genomic_DNA"/>
</dbReference>
<evidence type="ECO:0000313" key="4">
    <source>
        <dbReference type="EMBL" id="WEU40346.1"/>
    </source>
</evidence>
<evidence type="ECO:0000256" key="1">
    <source>
        <dbReference type="ARBA" id="ARBA00038248"/>
    </source>
</evidence>
<dbReference type="PANTHER" id="PTHR36565">
    <property type="entry name" value="UPF0332 PROTEIN TM_1000"/>
    <property type="match status" value="1"/>
</dbReference>
<organism evidence="4 5">
    <name type="scientific">Odinarchaeota yellowstonii (strain LCB_4)</name>
    <dbReference type="NCBI Taxonomy" id="1841599"/>
    <lineage>
        <taxon>Archaea</taxon>
        <taxon>Promethearchaeati</taxon>
        <taxon>Candidatus Odinarchaeota</taxon>
        <taxon>Candidatus Odinarchaeia</taxon>
        <taxon>Candidatus Odinarchaeales</taxon>
        <taxon>Candidatus Odinarchaeaceae</taxon>
        <taxon>Candidatus Odinarchaeum</taxon>
    </lineage>
</organism>
<dbReference type="PANTHER" id="PTHR36565:SF1">
    <property type="entry name" value="UPF0332 PROTEIN TM_1000"/>
    <property type="match status" value="1"/>
</dbReference>
<keyword evidence="2" id="KW-0175">Coiled coil</keyword>